<proteinExistence type="predicted"/>
<evidence type="ECO:0000313" key="5">
    <source>
        <dbReference type="EMBL" id="KFP57128.1"/>
    </source>
</evidence>
<dbReference type="GO" id="GO:0045504">
    <property type="term" value="F:dynein heavy chain binding"/>
    <property type="evidence" value="ECO:0007669"/>
    <property type="project" value="TreeGrafter"/>
</dbReference>
<keyword evidence="4" id="KW-0677">Repeat</keyword>
<evidence type="ECO:0000256" key="4">
    <source>
        <dbReference type="ARBA" id="ARBA00022737"/>
    </source>
</evidence>
<feature type="non-terminal residue" evidence="5">
    <location>
        <position position="1"/>
    </location>
</feature>
<dbReference type="Pfam" id="PF00400">
    <property type="entry name" value="WD40"/>
    <property type="match status" value="2"/>
</dbReference>
<accession>A0A091LLU7</accession>
<name>A0A091LLU7_CATAU</name>
<dbReference type="InterPro" id="IPR050687">
    <property type="entry name" value="Dynein_IC"/>
</dbReference>
<dbReference type="Proteomes" id="UP000053745">
    <property type="component" value="Unassembled WGS sequence"/>
</dbReference>
<evidence type="ECO:0000256" key="3">
    <source>
        <dbReference type="ARBA" id="ARBA00022574"/>
    </source>
</evidence>
<keyword evidence="2" id="KW-0963">Cytoplasm</keyword>
<organism evidence="5 6">
    <name type="scientific">Cathartes aura</name>
    <name type="common">Turkey vulture</name>
    <name type="synonym">Vultur aura</name>
    <dbReference type="NCBI Taxonomy" id="43455"/>
    <lineage>
        <taxon>Eukaryota</taxon>
        <taxon>Metazoa</taxon>
        <taxon>Chordata</taxon>
        <taxon>Craniata</taxon>
        <taxon>Vertebrata</taxon>
        <taxon>Euteleostomi</taxon>
        <taxon>Archelosauria</taxon>
        <taxon>Archosauria</taxon>
        <taxon>Dinosauria</taxon>
        <taxon>Saurischia</taxon>
        <taxon>Theropoda</taxon>
        <taxon>Coelurosauria</taxon>
        <taxon>Aves</taxon>
        <taxon>Neognathae</taxon>
        <taxon>Neoaves</taxon>
        <taxon>Telluraves</taxon>
        <taxon>Accipitrimorphae</taxon>
        <taxon>Accipitriformes</taxon>
        <taxon>Cathartidae</taxon>
        <taxon>Cathartes</taxon>
    </lineage>
</organism>
<dbReference type="GO" id="GO:0045503">
    <property type="term" value="F:dynein light chain binding"/>
    <property type="evidence" value="ECO:0007669"/>
    <property type="project" value="TreeGrafter"/>
</dbReference>
<evidence type="ECO:0000256" key="2">
    <source>
        <dbReference type="ARBA" id="ARBA00022490"/>
    </source>
</evidence>
<dbReference type="FunFam" id="2.130.10.10:FF:001469">
    <property type="entry name" value="WD repeat domain 34"/>
    <property type="match status" value="1"/>
</dbReference>
<dbReference type="GO" id="GO:0005868">
    <property type="term" value="C:cytoplasmic dynein complex"/>
    <property type="evidence" value="ECO:0007669"/>
    <property type="project" value="TreeGrafter"/>
</dbReference>
<keyword evidence="3" id="KW-0853">WD repeat</keyword>
<dbReference type="OrthoDB" id="445052at2759"/>
<dbReference type="SMART" id="SM00320">
    <property type="entry name" value="WD40"/>
    <property type="match status" value="6"/>
</dbReference>
<protein>
    <submittedName>
        <fullName evidence="5">WD repeat-containing protein 34</fullName>
    </submittedName>
</protein>
<dbReference type="InterPro" id="IPR001680">
    <property type="entry name" value="WD40_rpt"/>
</dbReference>
<evidence type="ECO:0000256" key="1">
    <source>
        <dbReference type="ARBA" id="ARBA00004496"/>
    </source>
</evidence>
<dbReference type="PANTHER" id="PTHR12442:SF26">
    <property type="entry name" value="CYTOPLASMIC DYNEIN 2 INTERMEDIATE CHAIN 2"/>
    <property type="match status" value="1"/>
</dbReference>
<dbReference type="EMBL" id="KL328418">
    <property type="protein sequence ID" value="KFP57128.1"/>
    <property type="molecule type" value="Genomic_DNA"/>
</dbReference>
<evidence type="ECO:0000313" key="6">
    <source>
        <dbReference type="Proteomes" id="UP000053745"/>
    </source>
</evidence>
<dbReference type="GO" id="GO:0042073">
    <property type="term" value="P:intraciliary transport"/>
    <property type="evidence" value="ECO:0007669"/>
    <property type="project" value="TreeGrafter"/>
</dbReference>
<keyword evidence="6" id="KW-1185">Reference proteome</keyword>
<dbReference type="InterPro" id="IPR015943">
    <property type="entry name" value="WD40/YVTN_repeat-like_dom_sf"/>
</dbReference>
<reference evidence="5 6" key="1">
    <citation type="submission" date="2014-04" db="EMBL/GenBank/DDBJ databases">
        <title>Genome evolution of avian class.</title>
        <authorList>
            <person name="Zhang G."/>
            <person name="Li C."/>
        </authorList>
    </citation>
    <scope>NUCLEOTIDE SEQUENCE [LARGE SCALE GENOMIC DNA]</scope>
    <source>
        <strain evidence="5">BGI_N323</strain>
    </source>
</reference>
<dbReference type="PANTHER" id="PTHR12442">
    <property type="entry name" value="DYNEIN INTERMEDIATE CHAIN"/>
    <property type="match status" value="1"/>
</dbReference>
<dbReference type="FunFam" id="2.130.10.10:FF:000283">
    <property type="entry name" value="WD repeat domain 34"/>
    <property type="match status" value="1"/>
</dbReference>
<dbReference type="AlphaFoldDB" id="A0A091LLU7"/>
<dbReference type="InterPro" id="IPR036322">
    <property type="entry name" value="WD40_repeat_dom_sf"/>
</dbReference>
<dbReference type="SUPFAM" id="SSF50978">
    <property type="entry name" value="WD40 repeat-like"/>
    <property type="match status" value="1"/>
</dbReference>
<dbReference type="GO" id="GO:0097014">
    <property type="term" value="C:ciliary plasm"/>
    <property type="evidence" value="ECO:0007669"/>
    <property type="project" value="TreeGrafter"/>
</dbReference>
<sequence>KSCQTGKISTVETAAQSYTSRDAGVQTDQSKDAVRDFQQEGQVDYASLLSFLQRVEDAVIKELNKNWKSRAFDGFAVNWTDQNETVLCLHTLSYPEAQDQNLQVTSVSWNATGSVVACSYGRLDGGDWSTEKSYICTWNLDRRGLNPQRPDLVVDVPSSVMCLAFHPSQPSLLAGGLFSGELVVWDTGRTEDPVIWRTGMTDDTHTDPVYQVNWLPDAKHRNHSRLLSVSTDGKILVWREERDGRLALAEGFAMVAQQIPRSTQLKKFTWGEAAVGVTSLSFSHFDPRVFVVGVEGGYSLKCSTAAETLALHRTGSSVPLRAPAELAFSPHGCPPCFVLPPSPRNLFLSCGTDGQVHLHSMLQTQPLISLQLSKKYLFCVRWSPVRPLVFAAASGEGNCNKCFCFIGDVHLFDFEKSSQKPAVSIKQAAGECPVYCLEFNIKQTRLLAAGDATGTVKVWQLSSDLTEQGPREMNHLEQLASETTD</sequence>
<comment type="subcellular location">
    <subcellularLocation>
        <location evidence="1">Cytoplasm</location>
    </subcellularLocation>
</comment>
<dbReference type="Gene3D" id="2.130.10.10">
    <property type="entry name" value="YVTN repeat-like/Quinoprotein amine dehydrogenase"/>
    <property type="match status" value="2"/>
</dbReference>
<gene>
    <name evidence="5" type="ORF">N323_08322</name>
</gene>
<feature type="non-terminal residue" evidence="5">
    <location>
        <position position="485"/>
    </location>
</feature>